<dbReference type="InterPro" id="IPR017383">
    <property type="entry name" value="ARPC1"/>
</dbReference>
<evidence type="ECO:0000256" key="8">
    <source>
        <dbReference type="ARBA" id="ARBA00023212"/>
    </source>
</evidence>
<evidence type="ECO:0000256" key="6">
    <source>
        <dbReference type="ARBA" id="ARBA00022737"/>
    </source>
</evidence>
<sequence length="86" mass="9896">TMSLHQLLLEPITCHVWNRDCTQIALSPNNYEVHIYKKNRSQRVKAHELKEHNGHIPGMDWALKSDHIVICGTDHNACVWSLKDGV</sequence>
<accession>A0A485P7I0</accession>
<evidence type="ECO:0000256" key="3">
    <source>
        <dbReference type="ARBA" id="ARBA00006260"/>
    </source>
</evidence>
<dbReference type="EMBL" id="CAAGRJ010030734">
    <property type="protein sequence ID" value="VFV41680.1"/>
    <property type="molecule type" value="Genomic_DNA"/>
</dbReference>
<dbReference type="GO" id="GO:0005634">
    <property type="term" value="C:nucleus"/>
    <property type="evidence" value="ECO:0007669"/>
    <property type="project" value="UniProtKB-SubCell"/>
</dbReference>
<proteinExistence type="inferred from homology"/>
<comment type="subcellular location">
    <subcellularLocation>
        <location evidence="2">Cytoplasm</location>
        <location evidence="2">Cytoskeleton</location>
    </subcellularLocation>
    <subcellularLocation>
        <location evidence="1">Nucleus</location>
    </subcellularLocation>
</comment>
<feature type="repeat" description="WD" evidence="10">
    <location>
        <begin position="49"/>
        <end position="86"/>
    </location>
</feature>
<dbReference type="InterPro" id="IPR001680">
    <property type="entry name" value="WD40_rpt"/>
</dbReference>
<gene>
    <name evidence="11" type="ORF">LYPA_23C013658</name>
</gene>
<evidence type="ECO:0000256" key="2">
    <source>
        <dbReference type="ARBA" id="ARBA00004245"/>
    </source>
</evidence>
<dbReference type="GO" id="GO:0034314">
    <property type="term" value="P:Arp2/3 complex-mediated actin nucleation"/>
    <property type="evidence" value="ECO:0007669"/>
    <property type="project" value="InterPro"/>
</dbReference>
<keyword evidence="8" id="KW-0206">Cytoskeleton</keyword>
<dbReference type="InterPro" id="IPR015943">
    <property type="entry name" value="WD40/YVTN_repeat-like_dom_sf"/>
</dbReference>
<dbReference type="GO" id="GO:0005885">
    <property type="term" value="C:Arp2/3 protein complex"/>
    <property type="evidence" value="ECO:0007669"/>
    <property type="project" value="InterPro"/>
</dbReference>
<keyword evidence="5 10" id="KW-0853">WD repeat</keyword>
<protein>
    <submittedName>
        <fullName evidence="11">Actin-related protein 2 3 complex subunit 1a</fullName>
    </submittedName>
</protein>
<dbReference type="PANTHER" id="PTHR10709">
    <property type="entry name" value="ACTIN-RELATED PROTEIN 2/3 COMPLEX SUBUNIT 1"/>
    <property type="match status" value="1"/>
</dbReference>
<evidence type="ECO:0000313" key="11">
    <source>
        <dbReference type="EMBL" id="VFV41680.1"/>
    </source>
</evidence>
<evidence type="ECO:0000256" key="5">
    <source>
        <dbReference type="ARBA" id="ARBA00022574"/>
    </source>
</evidence>
<dbReference type="PROSITE" id="PS50082">
    <property type="entry name" value="WD_REPEATS_2"/>
    <property type="match status" value="1"/>
</dbReference>
<dbReference type="Gene3D" id="2.130.10.10">
    <property type="entry name" value="YVTN repeat-like/Quinoprotein amine dehydrogenase"/>
    <property type="match status" value="1"/>
</dbReference>
<keyword evidence="12" id="KW-1185">Reference proteome</keyword>
<evidence type="ECO:0000256" key="10">
    <source>
        <dbReference type="PROSITE-ProRule" id="PRU00221"/>
    </source>
</evidence>
<name>A0A485P7I0_LYNPA</name>
<feature type="non-terminal residue" evidence="11">
    <location>
        <position position="1"/>
    </location>
</feature>
<keyword evidence="7" id="KW-0009">Actin-binding</keyword>
<reference evidence="11 12" key="1">
    <citation type="submission" date="2019-01" db="EMBL/GenBank/DDBJ databases">
        <authorList>
            <person name="Alioto T."/>
            <person name="Alioto T."/>
        </authorList>
    </citation>
    <scope>NUCLEOTIDE SEQUENCE [LARGE SCALE GENOMIC DNA]</scope>
</reference>
<evidence type="ECO:0000256" key="9">
    <source>
        <dbReference type="ARBA" id="ARBA00023242"/>
    </source>
</evidence>
<dbReference type="AlphaFoldDB" id="A0A485P7I0"/>
<evidence type="ECO:0000256" key="7">
    <source>
        <dbReference type="ARBA" id="ARBA00023203"/>
    </source>
</evidence>
<dbReference type="PANTHER" id="PTHR10709:SF11">
    <property type="entry name" value="ACTIN-RELATED PROTEIN 2_3 COMPLEX SUBUNIT 1A"/>
    <property type="match status" value="1"/>
</dbReference>
<evidence type="ECO:0000256" key="1">
    <source>
        <dbReference type="ARBA" id="ARBA00004123"/>
    </source>
</evidence>
<dbReference type="Proteomes" id="UP000386466">
    <property type="component" value="Unassembled WGS sequence"/>
</dbReference>
<comment type="similarity">
    <text evidence="3">Belongs to the WD repeat ARPC1 family.</text>
</comment>
<dbReference type="GO" id="GO:0051015">
    <property type="term" value="F:actin filament binding"/>
    <property type="evidence" value="ECO:0007669"/>
    <property type="project" value="TreeGrafter"/>
</dbReference>
<organism evidence="11 12">
    <name type="scientific">Lynx pardinus</name>
    <name type="common">Iberian lynx</name>
    <name type="synonym">Felis pardina</name>
    <dbReference type="NCBI Taxonomy" id="191816"/>
    <lineage>
        <taxon>Eukaryota</taxon>
        <taxon>Metazoa</taxon>
        <taxon>Chordata</taxon>
        <taxon>Craniata</taxon>
        <taxon>Vertebrata</taxon>
        <taxon>Euteleostomi</taxon>
        <taxon>Mammalia</taxon>
        <taxon>Eutheria</taxon>
        <taxon>Laurasiatheria</taxon>
        <taxon>Carnivora</taxon>
        <taxon>Feliformia</taxon>
        <taxon>Felidae</taxon>
        <taxon>Felinae</taxon>
        <taxon>Lynx</taxon>
    </lineage>
</organism>
<dbReference type="PROSITE" id="PS50294">
    <property type="entry name" value="WD_REPEATS_REGION"/>
    <property type="match status" value="1"/>
</dbReference>
<keyword evidence="6" id="KW-0677">Repeat</keyword>
<evidence type="ECO:0000256" key="4">
    <source>
        <dbReference type="ARBA" id="ARBA00022490"/>
    </source>
</evidence>
<evidence type="ECO:0000313" key="12">
    <source>
        <dbReference type="Proteomes" id="UP000386466"/>
    </source>
</evidence>
<keyword evidence="4" id="KW-0963">Cytoplasm</keyword>
<keyword evidence="9" id="KW-0539">Nucleus</keyword>
<dbReference type="SUPFAM" id="SSF50978">
    <property type="entry name" value="WD40 repeat-like"/>
    <property type="match status" value="1"/>
</dbReference>
<dbReference type="InterPro" id="IPR036322">
    <property type="entry name" value="WD40_repeat_dom_sf"/>
</dbReference>